<feature type="region of interest" description="Disordered" evidence="3">
    <location>
        <begin position="2410"/>
        <end position="2434"/>
    </location>
</feature>
<feature type="region of interest" description="Disordered" evidence="3">
    <location>
        <begin position="848"/>
        <end position="902"/>
    </location>
</feature>
<feature type="compositionally biased region" description="Polar residues" evidence="3">
    <location>
        <begin position="35"/>
        <end position="47"/>
    </location>
</feature>
<dbReference type="InterPro" id="IPR056522">
    <property type="entry name" value="KIAA2026_hel"/>
</dbReference>
<feature type="compositionally biased region" description="Polar residues" evidence="3">
    <location>
        <begin position="7"/>
        <end position="18"/>
    </location>
</feature>
<dbReference type="PROSITE" id="PS50014">
    <property type="entry name" value="BROMODOMAIN_2"/>
    <property type="match status" value="1"/>
</dbReference>
<sequence length="3084" mass="330471">MAESYFANEQNYVSSMDPDTSCVADTTRAHEEDNSNISNPSLESVVNKNHAVGRDAGSQHDDASNDQVDSGEADQADATEVYKVSAPEEISTNQAENVYHLDDENENTPTAMGKSESNLEHQIDINRSVYNLTVPLKSNEKGDSTPKAANLVISEEADDKTNQTSDSIQDMEIECSNEGAEKFNVESLSYELQVGYRILNNMMSASNKCVNKMFLHPVDDKFPETASYYEKIKKPMWMLKMKEKFESHQYEDITEFMADFRLMIENCYRFNGPDNFVSKKALKLETMMKQKVALLSKNLRDKIMGAAGPSSDDDLLTSAGLRRRIRNPNVAVDDPSQQLLSQLRKDRELQEKVDRRQKVEDRRAMEQARLQELQDWEDRIIGPDIKEHIKTMWELPQIGLFVYLCMESLGLEEEVTQYQIERGLAMPRECSDFRRLMTCLLSTPHQRKNLKSFMPYHVWNSKLTEKLDNFYKVLSEKNGNHTQACYKLGFDLRAFKMMGKVNPMRKKKFHELTFLKRVWILKSYCDFCLETQQYLQKTIEDIEAVRPNDVREVLLGSDGRGYRYINFPMFTGKDIRIFKHQKLGEPTLESLCMEDWSVETEKPSASSSRCSTPINQRNGRQAETPLNSLRARALLQAAESKEASPFRDSSRAGSESMETSVSLSQHPSSDNLDNIQPVNSVKPLNPKKRKKTSIFSGKKKRFKTKKMESSFGSTASADETKVEEDSLIENDFQNNSVCGESPLKNVIMNGGTTVACDIVPSEKRHKPSAGPCTSLSESDNEISAAPSNGVTVTTREGDKRVLADATSTTEIQEKADMPKSLLLKKEENLLPSHDAQQDKQLDSAYLSCESDKSGRDEEELKLGDGPVLGNKIEHNTMEHSPSGHQESLENLVNGTEEKSTSYVKGSTIKVKEEVLDKDVEDIEKTGVLAKKEETLQEEEVQNPLENVGVDSDKAKPYYGEKKFFAEDVAEKPKELKNHDLPDVVEKSIFPNLECSTKCEELQSHISELGDTVSIGKNAAFPNRPLFNGVCNKENSSGHEAMNTPDIGVNTTKEDEVNGCNTKSRRGKEDAKGFSQCEDSENIKSPDRNDREETYQKNAGTEENISKPSGEYADRNEEEEEETDEDEDDLPERGRIELVAESMEDIRQLMNKLSNPDPIKRGKKVYPGVIKPCEEELLANLTRFHDDLLKFEKSLTNARAGMQVKLRKEVDNYTEPKVEETKGWDSDHSRSTKDSSEDEEDEGEEPDSKAEMESSRKSKRIKAKQQVAATTSLLTSAASKLSVLSDNGNNEDSNDSFEIDISSRGRLRKRRIIPNNTEDTGLRKRKLMDLVVGTSANDVPCSVSVSSATSLAPSTLASIISLPTVIQRQPGKPLPSHILSMLTSGGLTSSSSAIRTQLLTTKAGSSPGLQQHLLAGQVFRLVTPGRDSSAAPGSVIISPQNLASIRFVSSTGVVTLPRERILSAGSSSASTSSSSSAQASHPVIQQLLLNKSAKGQALTTKVSFVPKVTVNSGAISQTSQQQHQQSVVSNSTSSKMSVIVTLPSVSSALNVHHHATSNRSSVIRSPMVMVTPQSSTKLGGVASAGPVVVSQVSSTMSGGKQVLDLGSLSVSQIQQLMRNQAIQINMGGTEGGPTTLLLTTGLQQVGASAGSNTGKEVSPSTASLKNTTSAGPPSAIFQQQQQLHLQQQVQQVIRPGVAVTGASSLLAMINNKGQKLMAFSPTSTATSNVFGSSIKSGQLLSGHSGLASHDIQVALKGATNTSPAQQISNSALKSALNNRTALPESFLTSNIVSSTIASIMTALGSARTSVSSAQSARSVHPMPRIISSLSPTAPVTTATLAPNTKEVAITGVVGKDSQQKSRTIITVPLVHLSSPKKYASNVTVKALLENRAPKKSDSEELVKNALLNNGIFSSTSTSNSSMPKPQESLILSDSQPEEGDPHQKENTPDLSSQSPSVLTSLTMPLSINTGGSSGLECATSEVIVPTVHIKVPSPNTLPSVLHNKNGTTIVQSTKVPIAVASEAKAPDTASPSTSSLLVSGQSNIASLSTPQAVKTENILPGSSMVQVSPTSGSVSGVSPQHSQQQGIKNVMLKVTPQSGGSGQFVQGYMTSKGLVIPQSALVQHQQGKNVILANSSGVSQASVNLPVQQTGLNILGQPGATIIARQPTPNQNQPQQQVQVLGSSSALALPSQLQKGTVINSGGLKFMLVNPLGQGTPAVTVSQQGQQAASVVTNMVSHQALASSQQQQPQTSTPAAELVKQIAANSIQVQSSCAFPGLLSAQPNTALNPRIVQKSGDAVRAQPGVVRMSTPSVVSSSTPRTTGPAVQQIGVGTGGILSGQGVVGSNISPSNITPQLAAQLLALQQQQQGMVLAGGKPVTVSQQQNRLSTPSVVTLQLQQLGQLFSSLSQLQPGNMQQQQQQQQQQSIPTGSLAGGQQSGQVVQLSLNPGQTFLAGATNPQTQQLAKMSGGQVSPQIQLPTGQLQVSQGSGLVLNQPQAQLTSQNVLLQQKPLHQPSVVVSTGINLQQHTSSLQQQQQQQQQTNIIKLAKQATPVSVVKPQLSALPSSQPALQVVQQQQQSGVNMGTNGTSSSFVSLSPSQNFVMSSAVPASVPGNQQQQQQQVQFVLNPSSLGSLPMATGVSPLSTLNKLPGGNIRRVIRADSSVLQTSLTTSPTLTQTGNISSPAIVIGSSSQAANNAQLTGGKQALTQMILPTSVGSSGQFLISPMKLGASPQANIISPLKLIGGLQVGSSVSASGQGTQILMNNNQLPGTVLGKPSVIYAGQPNQVQANMDKNDSNMAHVLLNQSNGNLLQVHSAQINKEMNAPGSLVNNSQRVLIRSAGQILQTPRASQMTQLPPNGNVGNPASSKTTFLYKVGNQYFSPAVSNSQLGSVTSSLQSIPAGSALLSSSLPVPVSKPDVQLLVPPACIEASEKILLQNSKNATAPSSGKPQHLQTHSDQTPVVTSSLPNAGAVNGTHFSFSLSGPTTVGKPQAARPADNTSQVINGQTPHQEPENTHLKNLTQSAVLLRDDNVGKKQISSIPTSGGDAASVSNAGSQQHIVSGATGDEKEAAMNLLTLANQAL</sequence>
<feature type="compositionally biased region" description="Low complexity" evidence="3">
    <location>
        <begin position="2410"/>
        <end position="2430"/>
    </location>
</feature>
<evidence type="ECO:0000256" key="1">
    <source>
        <dbReference type="ARBA" id="ARBA00023117"/>
    </source>
</evidence>
<dbReference type="Gene3D" id="1.20.920.10">
    <property type="entry name" value="Bromodomain-like"/>
    <property type="match status" value="1"/>
</dbReference>
<evidence type="ECO:0000259" key="4">
    <source>
        <dbReference type="PROSITE" id="PS50014"/>
    </source>
</evidence>
<accession>A0AAV4CFD1</accession>
<feature type="region of interest" description="Disordered" evidence="3">
    <location>
        <begin position="1646"/>
        <end position="1672"/>
    </location>
</feature>
<feature type="compositionally biased region" description="Polar residues" evidence="3">
    <location>
        <begin position="2999"/>
        <end position="3011"/>
    </location>
</feature>
<dbReference type="Pfam" id="PF00439">
    <property type="entry name" value="Bromodomain"/>
    <property type="match status" value="1"/>
</dbReference>
<dbReference type="PANTHER" id="PTHR31095:SF3">
    <property type="entry name" value="RIKEN CDNA 9930021J03 GENE"/>
    <property type="match status" value="1"/>
</dbReference>
<feature type="compositionally biased region" description="Basic and acidic residues" evidence="3">
    <location>
        <begin position="1080"/>
        <end position="1094"/>
    </location>
</feature>
<comment type="caution">
    <text evidence="5">The sequence shown here is derived from an EMBL/GenBank/DDBJ whole genome shotgun (WGS) entry which is preliminary data.</text>
</comment>
<proteinExistence type="predicted"/>
<keyword evidence="6" id="KW-1185">Reference proteome</keyword>
<dbReference type="CDD" id="cd04369">
    <property type="entry name" value="Bromodomain"/>
    <property type="match status" value="1"/>
</dbReference>
<feature type="compositionally biased region" description="Polar residues" evidence="3">
    <location>
        <begin position="1646"/>
        <end position="1670"/>
    </location>
</feature>
<organism evidence="5 6">
    <name type="scientific">Plakobranchus ocellatus</name>
    <dbReference type="NCBI Taxonomy" id="259542"/>
    <lineage>
        <taxon>Eukaryota</taxon>
        <taxon>Metazoa</taxon>
        <taxon>Spiralia</taxon>
        <taxon>Lophotrochozoa</taxon>
        <taxon>Mollusca</taxon>
        <taxon>Gastropoda</taxon>
        <taxon>Heterobranchia</taxon>
        <taxon>Euthyneura</taxon>
        <taxon>Panpulmonata</taxon>
        <taxon>Sacoglossa</taxon>
        <taxon>Placobranchoidea</taxon>
        <taxon>Plakobranchidae</taxon>
        <taxon>Plakobranchus</taxon>
    </lineage>
</organism>
<dbReference type="EMBL" id="BLXT01006160">
    <property type="protein sequence ID" value="GFO29459.1"/>
    <property type="molecule type" value="Genomic_DNA"/>
</dbReference>
<feature type="region of interest" description="Disordered" evidence="3">
    <location>
        <begin position="1215"/>
        <end position="1262"/>
    </location>
</feature>
<feature type="compositionally biased region" description="Polar residues" evidence="3">
    <location>
        <begin position="1095"/>
        <end position="1106"/>
    </location>
</feature>
<feature type="region of interest" description="Disordered" evidence="3">
    <location>
        <begin position="603"/>
        <end position="721"/>
    </location>
</feature>
<reference evidence="5 6" key="1">
    <citation type="journal article" date="2021" name="Elife">
        <title>Chloroplast acquisition without the gene transfer in kleptoplastic sea slugs, Plakobranchus ocellatus.</title>
        <authorList>
            <person name="Maeda T."/>
            <person name="Takahashi S."/>
            <person name="Yoshida T."/>
            <person name="Shimamura S."/>
            <person name="Takaki Y."/>
            <person name="Nagai Y."/>
            <person name="Toyoda A."/>
            <person name="Suzuki Y."/>
            <person name="Arimoto A."/>
            <person name="Ishii H."/>
            <person name="Satoh N."/>
            <person name="Nishiyama T."/>
            <person name="Hasebe M."/>
            <person name="Maruyama T."/>
            <person name="Minagawa J."/>
            <person name="Obokata J."/>
            <person name="Shigenobu S."/>
        </authorList>
    </citation>
    <scope>NUCLEOTIDE SEQUENCE [LARGE SCALE GENOMIC DNA]</scope>
</reference>
<dbReference type="SMART" id="SM00297">
    <property type="entry name" value="BROMO"/>
    <property type="match status" value="1"/>
</dbReference>
<feature type="compositionally biased region" description="Basic residues" evidence="3">
    <location>
        <begin position="685"/>
        <end position="704"/>
    </location>
</feature>
<dbReference type="PRINTS" id="PR00503">
    <property type="entry name" value="BROMODOMAIN"/>
</dbReference>
<feature type="compositionally biased region" description="Basic and acidic residues" evidence="3">
    <location>
        <begin position="849"/>
        <end position="862"/>
    </location>
</feature>
<feature type="compositionally biased region" description="Basic and acidic residues" evidence="3">
    <location>
        <begin position="639"/>
        <end position="650"/>
    </location>
</feature>
<dbReference type="InterPro" id="IPR036427">
    <property type="entry name" value="Bromodomain-like_sf"/>
</dbReference>
<dbReference type="SUPFAM" id="SSF47370">
    <property type="entry name" value="Bromodomain"/>
    <property type="match status" value="1"/>
</dbReference>
<dbReference type="Pfam" id="PF23450">
    <property type="entry name" value="KIAA2026_hel"/>
    <property type="match status" value="1"/>
</dbReference>
<protein>
    <submittedName>
        <fullName evidence="5">Xanthine dehydrogenase/oxidase-like</fullName>
    </submittedName>
</protein>
<evidence type="ECO:0000313" key="5">
    <source>
        <dbReference type="EMBL" id="GFO29459.1"/>
    </source>
</evidence>
<evidence type="ECO:0000256" key="2">
    <source>
        <dbReference type="PROSITE-ProRule" id="PRU00035"/>
    </source>
</evidence>
<feature type="compositionally biased region" description="Basic and acidic residues" evidence="3">
    <location>
        <begin position="1245"/>
        <end position="1255"/>
    </location>
</feature>
<feature type="compositionally biased region" description="Basic and acidic residues" evidence="3">
    <location>
        <begin position="1215"/>
        <end position="1234"/>
    </location>
</feature>
<feature type="region of interest" description="Disordered" evidence="3">
    <location>
        <begin position="1912"/>
        <end position="1956"/>
    </location>
</feature>
<feature type="region of interest" description="Disordered" evidence="3">
    <location>
        <begin position="1"/>
        <end position="120"/>
    </location>
</feature>
<feature type="compositionally biased region" description="Polar residues" evidence="3">
    <location>
        <begin position="651"/>
        <end position="679"/>
    </location>
</feature>
<feature type="compositionally biased region" description="Polar residues" evidence="3">
    <location>
        <begin position="878"/>
        <end position="893"/>
    </location>
</feature>
<feature type="region of interest" description="Disordered" evidence="3">
    <location>
        <begin position="762"/>
        <end position="793"/>
    </location>
</feature>
<keyword evidence="1 2" id="KW-0103">Bromodomain</keyword>
<dbReference type="InterPro" id="IPR040214">
    <property type="entry name" value="BRD10"/>
</dbReference>
<feature type="compositionally biased region" description="Acidic residues" evidence="3">
    <location>
        <begin position="1115"/>
        <end position="1129"/>
    </location>
</feature>
<evidence type="ECO:0000313" key="6">
    <source>
        <dbReference type="Proteomes" id="UP000735302"/>
    </source>
</evidence>
<name>A0AAV4CFD1_9GAST</name>
<gene>
    <name evidence="5" type="ORF">PoB_005596400</name>
</gene>
<feature type="compositionally biased region" description="Polar residues" evidence="3">
    <location>
        <begin position="603"/>
        <end position="627"/>
    </location>
</feature>
<feature type="region of interest" description="Disordered" evidence="3">
    <location>
        <begin position="2986"/>
        <end position="3016"/>
    </location>
</feature>
<dbReference type="Proteomes" id="UP000735302">
    <property type="component" value="Unassembled WGS sequence"/>
</dbReference>
<dbReference type="PANTHER" id="PTHR31095">
    <property type="entry name" value="RIKEN CDNA 9930021J03 GENE"/>
    <property type="match status" value="1"/>
</dbReference>
<feature type="region of interest" description="Disordered" evidence="3">
    <location>
        <begin position="1030"/>
        <end position="1134"/>
    </location>
</feature>
<feature type="compositionally biased region" description="Acidic residues" evidence="3">
    <location>
        <begin position="1235"/>
        <end position="1244"/>
    </location>
</feature>
<dbReference type="InterPro" id="IPR001487">
    <property type="entry name" value="Bromodomain"/>
</dbReference>
<feature type="region of interest" description="Disordered" evidence="3">
    <location>
        <begin position="933"/>
        <end position="952"/>
    </location>
</feature>
<feature type="domain" description="Bromo" evidence="4">
    <location>
        <begin position="206"/>
        <end position="278"/>
    </location>
</feature>
<evidence type="ECO:0000256" key="3">
    <source>
        <dbReference type="SAM" id="MobiDB-lite"/>
    </source>
</evidence>
<feature type="compositionally biased region" description="Polar residues" evidence="3">
    <location>
        <begin position="1947"/>
        <end position="1956"/>
    </location>
</feature>
<feature type="region of interest" description="Disordered" evidence="3">
    <location>
        <begin position="2942"/>
        <end position="2963"/>
    </location>
</feature>